<dbReference type="VEuPathDB" id="CryptoDB:GNI_125330"/>
<dbReference type="RefSeq" id="XP_011131989.1">
    <property type="nucleotide sequence ID" value="XM_011133687.1"/>
</dbReference>
<dbReference type="GeneID" id="22914410"/>
<dbReference type="Proteomes" id="UP000019763">
    <property type="component" value="Unassembled WGS sequence"/>
</dbReference>
<name>A0A023B2M1_GRENI</name>
<protein>
    <submittedName>
        <fullName evidence="1">Uncharacterized protein</fullName>
    </submittedName>
</protein>
<evidence type="ECO:0000313" key="2">
    <source>
        <dbReference type="Proteomes" id="UP000019763"/>
    </source>
</evidence>
<dbReference type="PANTHER" id="PTHR37031:SF2">
    <property type="entry name" value="PHOD-LIKE PHOSPHATASE METALLOPHOSPHATASE DOMAIN-CONTAINING PROTEIN"/>
    <property type="match status" value="1"/>
</dbReference>
<accession>A0A023B2M1</accession>
<sequence>MDSDVIVAPEEQRMNVNAPHMCSQSPVPWIYVHNKANIVLGPVIGLVTHDSVRFLVESDQTSKVNFTLVGRDRLGRRYHRAEVSAQLESHMPKSIYVDGLRSNYKYTVQCDQPMPRLANCCFKTLPRGQSRSLIDSSLRIALVSGNDVSYVEQDPYQGAPRTVRRKSYAQGTEHSLWRDLYQRICDDNLNMVIHVGNNLQVGGSANRTLFADMVDDDLNELAAFRVIQQEYYKCWTETWARHVLGSCSNVMIFSESDIGNLVKNNIEDKNPQNDLIARATMLAYRCYQQALWHDPHDEEPMYAKHIELSRYLSLLLVDFTTYPTLETDTPEVRDLFPPQTWKEIEKALPPVTRFDPEQYKDHDRSKGLPPGTQKGLLVVSTATFSDKNSILQDPEYLPAATAFLNKLFEWKTSDTKNMREVCIVSAASRASGYASGSYLIEDSLSHTYITEFAVAPMAAPCKKPGALRGLVSNIAGKLTSSSVLTNGPFTFAPRYMHQGIHGYGVLTFGALLGTTTRQTGEVTSDSFLTASPVFWVETFQTRAAKRPLTHEWAYFQHNLTIERTSCEDTYVPCPNYKWRKYLGLNKGPLCF</sequence>
<proteinExistence type="predicted"/>
<reference evidence="1" key="1">
    <citation type="submission" date="2013-12" db="EMBL/GenBank/DDBJ databases">
        <authorList>
            <person name="Omoto C.K."/>
            <person name="Sibley D."/>
            <person name="Venepally P."/>
            <person name="Hadjithomas M."/>
            <person name="Karamycheva S."/>
            <person name="Brunk B."/>
            <person name="Roos D."/>
            <person name="Caler E."/>
            <person name="Lorenzi H."/>
        </authorList>
    </citation>
    <scope>NUCLEOTIDE SEQUENCE</scope>
</reference>
<keyword evidence="2" id="KW-1185">Reference proteome</keyword>
<organism evidence="1 2">
    <name type="scientific">Gregarina niphandrodes</name>
    <name type="common">Septate eugregarine</name>
    <dbReference type="NCBI Taxonomy" id="110365"/>
    <lineage>
        <taxon>Eukaryota</taxon>
        <taxon>Sar</taxon>
        <taxon>Alveolata</taxon>
        <taxon>Apicomplexa</taxon>
        <taxon>Conoidasida</taxon>
        <taxon>Gregarinasina</taxon>
        <taxon>Eugregarinorida</taxon>
        <taxon>Gregarinidae</taxon>
        <taxon>Gregarina</taxon>
    </lineage>
</organism>
<dbReference type="PANTHER" id="PTHR37031">
    <property type="entry name" value="METALLOPHOSPHATASE BINDING DOMAIN PROTEIN"/>
    <property type="match status" value="1"/>
</dbReference>
<evidence type="ECO:0000313" key="1">
    <source>
        <dbReference type="EMBL" id="EZG50644.1"/>
    </source>
</evidence>
<gene>
    <name evidence="1" type="ORF">GNI_125330</name>
</gene>
<comment type="caution">
    <text evidence="1">The sequence shown here is derived from an EMBL/GenBank/DDBJ whole genome shotgun (WGS) entry which is preliminary data.</text>
</comment>
<dbReference type="EMBL" id="AFNH02000934">
    <property type="protein sequence ID" value="EZG50644.1"/>
    <property type="molecule type" value="Genomic_DNA"/>
</dbReference>
<dbReference type="AlphaFoldDB" id="A0A023B2M1"/>